<protein>
    <submittedName>
        <fullName evidence="3">Uncharacterized protein</fullName>
    </submittedName>
</protein>
<name>A0ABT1G0S6_9CORY</name>
<reference evidence="3" key="1">
    <citation type="submission" date="2022-05" db="EMBL/GenBank/DDBJ databases">
        <title>Corynebacterium sp. TA-R-1 sp. nov., isolated from human feces.</title>
        <authorList>
            <person name="Shamsuzzaman M."/>
            <person name="Dahal R.H."/>
        </authorList>
    </citation>
    <scope>NUCLEOTIDE SEQUENCE</scope>
    <source>
        <strain evidence="3">TA-R-1</strain>
    </source>
</reference>
<evidence type="ECO:0000313" key="3">
    <source>
        <dbReference type="EMBL" id="MCP1387623.1"/>
    </source>
</evidence>
<dbReference type="RefSeq" id="WP_253577291.1">
    <property type="nucleotide sequence ID" value="NZ_JAMFTQ010000004.1"/>
</dbReference>
<evidence type="ECO:0000256" key="1">
    <source>
        <dbReference type="SAM" id="MobiDB-lite"/>
    </source>
</evidence>
<evidence type="ECO:0000256" key="2">
    <source>
        <dbReference type="SAM" id="SignalP"/>
    </source>
</evidence>
<sequence>MKNVSRRGTAIAAAAMSVVLVAPSITPAHGVEGEITVGKDGVQGTIVAGQQNELSQECKNVLLGFGIPLVSLIPLGLLAQLALGGASNVTNVIDQQIRNFNTEIQRQAGILNPELAAQVEAFDKYLTAYGYSIASVTVGLTALAGGLTASGVILNECLKGNSITEVEITGGSSGQLIKPKATNTSTSSATPTATATATTTAEATATVTETKSETTVTETSTTTTTATTTEPAPAPAA</sequence>
<proteinExistence type="predicted"/>
<feature type="signal peptide" evidence="2">
    <location>
        <begin position="1"/>
        <end position="30"/>
    </location>
</feature>
<feature type="region of interest" description="Disordered" evidence="1">
    <location>
        <begin position="173"/>
        <end position="237"/>
    </location>
</feature>
<dbReference type="EMBL" id="JAMFTQ010000004">
    <property type="protein sequence ID" value="MCP1387623.1"/>
    <property type="molecule type" value="Genomic_DNA"/>
</dbReference>
<comment type="caution">
    <text evidence="3">The sequence shown here is derived from an EMBL/GenBank/DDBJ whole genome shotgun (WGS) entry which is preliminary data.</text>
</comment>
<keyword evidence="4" id="KW-1185">Reference proteome</keyword>
<accession>A0ABT1G0S6</accession>
<feature type="chain" id="PRO_5045130842" evidence="2">
    <location>
        <begin position="31"/>
        <end position="237"/>
    </location>
</feature>
<evidence type="ECO:0000313" key="4">
    <source>
        <dbReference type="Proteomes" id="UP001204000"/>
    </source>
</evidence>
<feature type="compositionally biased region" description="Low complexity" evidence="1">
    <location>
        <begin position="179"/>
        <end position="231"/>
    </location>
</feature>
<dbReference type="Proteomes" id="UP001204000">
    <property type="component" value="Unassembled WGS sequence"/>
</dbReference>
<keyword evidence="2" id="KW-0732">Signal</keyword>
<organism evidence="3 4">
    <name type="scientific">Corynebacterium stercoris</name>
    <dbReference type="NCBI Taxonomy" id="2943490"/>
    <lineage>
        <taxon>Bacteria</taxon>
        <taxon>Bacillati</taxon>
        <taxon>Actinomycetota</taxon>
        <taxon>Actinomycetes</taxon>
        <taxon>Mycobacteriales</taxon>
        <taxon>Corynebacteriaceae</taxon>
        <taxon>Corynebacterium</taxon>
    </lineage>
</organism>
<gene>
    <name evidence="3" type="ORF">M5J20_05400</name>
</gene>